<dbReference type="RefSeq" id="WP_289561481.1">
    <property type="nucleotide sequence ID" value="NZ_JAUDEN010000063.1"/>
</dbReference>
<feature type="chain" id="PRO_5046155749" evidence="1">
    <location>
        <begin position="20"/>
        <end position="219"/>
    </location>
</feature>
<sequence>MKKNIVILFMFMFSVCALAQGTLKDALDYLPFSELPYDAKKGVPYTNTYGIQNIGGVIPNRLYRNVQCTDYFLADDADTSPVVYGKFKMPGSSNVLLAVSFGGVTDWMTDVLVIVDANGKVLDSLETNVWYFPGIPIKQYRIDSGALVIVSVLEPISAESIPLDSFTQFKGNRVDYTYRIVDEKFTLVAKRKFEERVYTKAQLSSRTYNLWDGNEQPVD</sequence>
<evidence type="ECO:0000313" key="2">
    <source>
        <dbReference type="EMBL" id="MDM8326497.1"/>
    </source>
</evidence>
<organism evidence="2 3">
    <name type="scientific">Bacteroides gallinaceum</name>
    <dbReference type="NCBI Taxonomy" id="1462571"/>
    <lineage>
        <taxon>Bacteria</taxon>
        <taxon>Pseudomonadati</taxon>
        <taxon>Bacteroidota</taxon>
        <taxon>Bacteroidia</taxon>
        <taxon>Bacteroidales</taxon>
        <taxon>Bacteroidaceae</taxon>
        <taxon>Bacteroides</taxon>
    </lineage>
</organism>
<reference evidence="3" key="1">
    <citation type="submission" date="2023-07" db="EMBL/GenBank/DDBJ databases">
        <title>Identification and characterization of horizontal gene transfer across gut microbiota members of farm animals based on homology search.</title>
        <authorList>
            <person name="Schwarzerova J."/>
            <person name="Nykrynova M."/>
            <person name="Jureckova K."/>
            <person name="Cejkova D."/>
            <person name="Rychlik I."/>
        </authorList>
    </citation>
    <scope>NUCLEOTIDE SEQUENCE [LARGE SCALE GENOMIC DNA]</scope>
    <source>
        <strain evidence="3">109_WCHN</strain>
    </source>
</reference>
<evidence type="ECO:0000256" key="1">
    <source>
        <dbReference type="SAM" id="SignalP"/>
    </source>
</evidence>
<feature type="signal peptide" evidence="1">
    <location>
        <begin position="1"/>
        <end position="19"/>
    </location>
</feature>
<dbReference type="EMBL" id="JAUDEN010000063">
    <property type="protein sequence ID" value="MDM8326497.1"/>
    <property type="molecule type" value="Genomic_DNA"/>
</dbReference>
<evidence type="ECO:0000313" key="3">
    <source>
        <dbReference type="Proteomes" id="UP001169458"/>
    </source>
</evidence>
<dbReference type="Proteomes" id="UP001169458">
    <property type="component" value="Unassembled WGS sequence"/>
</dbReference>
<proteinExistence type="predicted"/>
<keyword evidence="1" id="KW-0732">Signal</keyword>
<keyword evidence="3" id="KW-1185">Reference proteome</keyword>
<comment type="caution">
    <text evidence="2">The sequence shown here is derived from an EMBL/GenBank/DDBJ whole genome shotgun (WGS) entry which is preliminary data.</text>
</comment>
<name>A0ABT7VJK4_9BACE</name>
<protein>
    <submittedName>
        <fullName evidence="2">Uncharacterized protein</fullName>
    </submittedName>
</protein>
<gene>
    <name evidence="2" type="ORF">QUW60_14940</name>
</gene>
<accession>A0ABT7VJK4</accession>